<dbReference type="Gene3D" id="2.10.109.10">
    <property type="entry name" value="Umud Fragment, subunit A"/>
    <property type="match status" value="1"/>
</dbReference>
<comment type="caution">
    <text evidence="5">The sequence shown here is derived from an EMBL/GenBank/DDBJ whole genome shotgun (WGS) entry which is preliminary data.</text>
</comment>
<dbReference type="SUPFAM" id="SSF51306">
    <property type="entry name" value="LexA/Signal peptidase"/>
    <property type="match status" value="1"/>
</dbReference>
<keyword evidence="2" id="KW-0238">DNA-binding</keyword>
<evidence type="ECO:0000313" key="5">
    <source>
        <dbReference type="EMBL" id="PKR55433.1"/>
    </source>
</evidence>
<accession>A0A2N3KY44</accession>
<dbReference type="GO" id="GO:0003677">
    <property type="term" value="F:DNA binding"/>
    <property type="evidence" value="ECO:0007669"/>
    <property type="project" value="UniProtKB-KW"/>
</dbReference>
<keyword evidence="1" id="KW-0805">Transcription regulation</keyword>
<dbReference type="InterPro" id="IPR039418">
    <property type="entry name" value="LexA-like"/>
</dbReference>
<sequence>METMGKRLSKALKDAGMSQAELARAVGASQQAINFIATDKTANPRNIEKIARALGVEEAWLRFGNQNGPELQRSPTPPPAPIVSNFAPDLAKDLPIRGTSNGISESIKLSANDVQGYTSRPAFLVGNMRAFAVYMNGPIMEPRYFAGELLLIDPVRPSQQGDFVLAELQSGECLVRQLTKIGSESITLGSLNPEEETQLPRDDVRHLHRIAGSWDI</sequence>
<dbReference type="Pfam" id="PF00717">
    <property type="entry name" value="Peptidase_S24"/>
    <property type="match status" value="1"/>
</dbReference>
<dbReference type="PANTHER" id="PTHR40661">
    <property type="match status" value="1"/>
</dbReference>
<dbReference type="Gene3D" id="1.10.260.40">
    <property type="entry name" value="lambda repressor-like DNA-binding domains"/>
    <property type="match status" value="1"/>
</dbReference>
<dbReference type="EMBL" id="NWTK01000002">
    <property type="protein sequence ID" value="PKR55433.1"/>
    <property type="molecule type" value="Genomic_DNA"/>
</dbReference>
<dbReference type="InterPro" id="IPR001387">
    <property type="entry name" value="Cro/C1-type_HTH"/>
</dbReference>
<evidence type="ECO:0000256" key="2">
    <source>
        <dbReference type="ARBA" id="ARBA00023125"/>
    </source>
</evidence>
<dbReference type="InterPro" id="IPR010982">
    <property type="entry name" value="Lambda_DNA-bd_dom_sf"/>
</dbReference>
<gene>
    <name evidence="5" type="ORF">COO20_04485</name>
</gene>
<dbReference type="SMART" id="SM00530">
    <property type="entry name" value="HTH_XRE"/>
    <property type="match status" value="1"/>
</dbReference>
<name>A0A2N3KY44_9PROT</name>
<evidence type="ECO:0000259" key="4">
    <source>
        <dbReference type="PROSITE" id="PS50943"/>
    </source>
</evidence>
<dbReference type="OrthoDB" id="9792157at2"/>
<evidence type="ECO:0000256" key="3">
    <source>
        <dbReference type="ARBA" id="ARBA00023163"/>
    </source>
</evidence>
<proteinExistence type="predicted"/>
<dbReference type="AlphaFoldDB" id="A0A2N3KY44"/>
<dbReference type="CDD" id="cd06529">
    <property type="entry name" value="S24_LexA-like"/>
    <property type="match status" value="1"/>
</dbReference>
<feature type="domain" description="HTH cro/C1-type" evidence="4">
    <location>
        <begin position="8"/>
        <end position="61"/>
    </location>
</feature>
<dbReference type="Proteomes" id="UP000233597">
    <property type="component" value="Unassembled WGS sequence"/>
</dbReference>
<dbReference type="SUPFAM" id="SSF47413">
    <property type="entry name" value="lambda repressor-like DNA-binding domains"/>
    <property type="match status" value="1"/>
</dbReference>
<dbReference type="PROSITE" id="PS50943">
    <property type="entry name" value="HTH_CROC1"/>
    <property type="match status" value="1"/>
</dbReference>
<evidence type="ECO:0000256" key="1">
    <source>
        <dbReference type="ARBA" id="ARBA00023015"/>
    </source>
</evidence>
<dbReference type="CDD" id="cd00093">
    <property type="entry name" value="HTH_XRE"/>
    <property type="match status" value="1"/>
</dbReference>
<reference evidence="5 6" key="1">
    <citation type="submission" date="2017-09" db="EMBL/GenBank/DDBJ databases">
        <title>Biodiversity and function of Thalassospira species in the particle-attached aromatic-hydrocarbon-degrading consortia from the surface seawater of the South China Sea.</title>
        <authorList>
            <person name="Dong C."/>
            <person name="Liu R."/>
            <person name="Shao Z."/>
        </authorList>
    </citation>
    <scope>NUCLEOTIDE SEQUENCE [LARGE SCALE GENOMIC DNA]</scope>
    <source>
        <strain evidence="5 6">CSC1P2</strain>
    </source>
</reference>
<keyword evidence="3" id="KW-0804">Transcription</keyword>
<dbReference type="InterPro" id="IPR015927">
    <property type="entry name" value="Peptidase_S24_S26A/B/C"/>
</dbReference>
<dbReference type="InterPro" id="IPR036286">
    <property type="entry name" value="LexA/Signal_pep-like_sf"/>
</dbReference>
<dbReference type="Pfam" id="PF01381">
    <property type="entry name" value="HTH_3"/>
    <property type="match status" value="1"/>
</dbReference>
<organism evidence="5 6">
    <name type="scientific">Thalassospira marina</name>
    <dbReference type="NCBI Taxonomy" id="2048283"/>
    <lineage>
        <taxon>Bacteria</taxon>
        <taxon>Pseudomonadati</taxon>
        <taxon>Pseudomonadota</taxon>
        <taxon>Alphaproteobacteria</taxon>
        <taxon>Rhodospirillales</taxon>
        <taxon>Thalassospiraceae</taxon>
        <taxon>Thalassospira</taxon>
    </lineage>
</organism>
<protein>
    <recommendedName>
        <fullName evidence="4">HTH cro/C1-type domain-containing protein</fullName>
    </recommendedName>
</protein>
<evidence type="ECO:0000313" key="6">
    <source>
        <dbReference type="Proteomes" id="UP000233597"/>
    </source>
</evidence>
<dbReference type="PANTHER" id="PTHR40661:SF2">
    <property type="entry name" value="HTH-TYPE TRANSCRIPTIONAL REGULATOR PRTR"/>
    <property type="match status" value="1"/>
</dbReference>